<comment type="function">
    <text evidence="2">Hydrolyzes RNA 2',3'-cyclic phosphodiester to an RNA 2'-phosphomonoester.</text>
</comment>
<feature type="domain" description="Phosphoesterase HXTX" evidence="3">
    <location>
        <begin position="21"/>
        <end position="98"/>
    </location>
</feature>
<dbReference type="EC" id="3.1.4.58" evidence="2"/>
<dbReference type="STRING" id="52441.SAMN05216302_101037"/>
<dbReference type="SUPFAM" id="SSF55144">
    <property type="entry name" value="LigT-like"/>
    <property type="match status" value="1"/>
</dbReference>
<proteinExistence type="inferred from homology"/>
<dbReference type="InterPro" id="IPR014051">
    <property type="entry name" value="Phosphoesterase_HXTX"/>
</dbReference>
<dbReference type="NCBIfam" id="TIGR02258">
    <property type="entry name" value="2_5_ligase"/>
    <property type="match status" value="1"/>
</dbReference>
<accession>A0A1I4AU96</accession>
<name>A0A1I4AU96_9PROT</name>
<keyword evidence="1 2" id="KW-0378">Hydrolase</keyword>
<organism evidence="4 5">
    <name type="scientific">Nitrosomonas aestuarii</name>
    <dbReference type="NCBI Taxonomy" id="52441"/>
    <lineage>
        <taxon>Bacteria</taxon>
        <taxon>Pseudomonadati</taxon>
        <taxon>Pseudomonadota</taxon>
        <taxon>Betaproteobacteria</taxon>
        <taxon>Nitrosomonadales</taxon>
        <taxon>Nitrosomonadaceae</taxon>
        <taxon>Nitrosomonas</taxon>
    </lineage>
</organism>
<gene>
    <name evidence="4" type="ORF">SAMN05216302_101037</name>
</gene>
<dbReference type="InterPro" id="IPR004175">
    <property type="entry name" value="RNA_CPDase"/>
</dbReference>
<dbReference type="Proteomes" id="UP000199533">
    <property type="component" value="Unassembled WGS sequence"/>
</dbReference>
<keyword evidence="4" id="KW-0436">Ligase</keyword>
<feature type="short sequence motif" description="HXTX 2" evidence="2">
    <location>
        <begin position="134"/>
        <end position="137"/>
    </location>
</feature>
<dbReference type="InterPro" id="IPR009097">
    <property type="entry name" value="Cyclic_Pdiesterase"/>
</dbReference>
<comment type="similarity">
    <text evidence="2">Belongs to the 2H phosphoesterase superfamily. ThpR family.</text>
</comment>
<dbReference type="Pfam" id="PF02834">
    <property type="entry name" value="LigT_PEase"/>
    <property type="match status" value="2"/>
</dbReference>
<evidence type="ECO:0000313" key="5">
    <source>
        <dbReference type="Proteomes" id="UP000199533"/>
    </source>
</evidence>
<protein>
    <recommendedName>
        <fullName evidence="2">RNA 2',3'-cyclic phosphodiesterase</fullName>
        <shortName evidence="2">RNA 2',3'-CPDase</shortName>
        <ecNumber evidence="2">3.1.4.58</ecNumber>
    </recommendedName>
</protein>
<dbReference type="PANTHER" id="PTHR35561">
    <property type="entry name" value="RNA 2',3'-CYCLIC PHOSPHODIESTERASE"/>
    <property type="match status" value="1"/>
</dbReference>
<dbReference type="RefSeq" id="WP_090698882.1">
    <property type="nucleotide sequence ID" value="NZ_FOSP01000010.1"/>
</dbReference>
<dbReference type="HAMAP" id="MF_01940">
    <property type="entry name" value="RNA_CPDase"/>
    <property type="match status" value="1"/>
</dbReference>
<dbReference type="PANTHER" id="PTHR35561:SF1">
    <property type="entry name" value="RNA 2',3'-CYCLIC PHOSPHODIESTERASE"/>
    <property type="match status" value="1"/>
</dbReference>
<dbReference type="GO" id="GO:0016874">
    <property type="term" value="F:ligase activity"/>
    <property type="evidence" value="ECO:0007669"/>
    <property type="project" value="UniProtKB-KW"/>
</dbReference>
<evidence type="ECO:0000256" key="1">
    <source>
        <dbReference type="ARBA" id="ARBA00022801"/>
    </source>
</evidence>
<dbReference type="GO" id="GO:0004113">
    <property type="term" value="F:2',3'-cyclic-nucleotide 3'-phosphodiesterase activity"/>
    <property type="evidence" value="ECO:0007669"/>
    <property type="project" value="InterPro"/>
</dbReference>
<feature type="domain" description="Phosphoesterase HXTX" evidence="3">
    <location>
        <begin position="105"/>
        <end position="171"/>
    </location>
</feature>
<evidence type="ECO:0000313" key="4">
    <source>
        <dbReference type="EMBL" id="SFK59984.1"/>
    </source>
</evidence>
<feature type="active site" description="Proton acceptor" evidence="2">
    <location>
        <position position="134"/>
    </location>
</feature>
<reference evidence="5" key="1">
    <citation type="submission" date="2016-10" db="EMBL/GenBank/DDBJ databases">
        <authorList>
            <person name="Varghese N."/>
            <person name="Submissions S."/>
        </authorList>
    </citation>
    <scope>NUCLEOTIDE SEQUENCE [LARGE SCALE GENOMIC DNA]</scope>
    <source>
        <strain evidence="5">Nm69</strain>
    </source>
</reference>
<comment type="catalytic activity">
    <reaction evidence="2">
        <text>a 3'-end 2',3'-cyclophospho-ribonucleotide-RNA + H2O = a 3'-end 2'-phospho-ribonucleotide-RNA + H(+)</text>
        <dbReference type="Rhea" id="RHEA:11828"/>
        <dbReference type="Rhea" id="RHEA-COMP:10464"/>
        <dbReference type="Rhea" id="RHEA-COMP:17353"/>
        <dbReference type="ChEBI" id="CHEBI:15377"/>
        <dbReference type="ChEBI" id="CHEBI:15378"/>
        <dbReference type="ChEBI" id="CHEBI:83064"/>
        <dbReference type="ChEBI" id="CHEBI:173113"/>
        <dbReference type="EC" id="3.1.4.58"/>
    </reaction>
</comment>
<dbReference type="OrthoDB" id="7061261at2"/>
<dbReference type="GO" id="GO:0008664">
    <property type="term" value="F:RNA 2',3'-cyclic 3'-phosphodiesterase activity"/>
    <property type="evidence" value="ECO:0007669"/>
    <property type="project" value="UniProtKB-EC"/>
</dbReference>
<sequence length="183" mass="21373">MKTKLLKTDNHKPARLFFAVQPANTIQKQLGNLAKKLAIEWGGRCIKPDNIHLTLLFLGETKMDKIDLLRTAVTNITGKRFDLTIQKTGFWKRNQIIYAHADTYPPELFSLVDAIKNTLRDSGFKFDDRAYKPHITLVRKTTLYTPPETLQPIEWPVKEWLLMQSKQTDQGIRYIILDRWQLH</sequence>
<dbReference type="AlphaFoldDB" id="A0A1I4AU96"/>
<dbReference type="Gene3D" id="3.90.1140.10">
    <property type="entry name" value="Cyclic phosphodiesterase"/>
    <property type="match status" value="1"/>
</dbReference>
<evidence type="ECO:0000256" key="2">
    <source>
        <dbReference type="HAMAP-Rule" id="MF_01940"/>
    </source>
</evidence>
<evidence type="ECO:0000259" key="3">
    <source>
        <dbReference type="Pfam" id="PF02834"/>
    </source>
</evidence>
<feature type="active site" description="Proton donor" evidence="2">
    <location>
        <position position="52"/>
    </location>
</feature>
<dbReference type="EMBL" id="FOSP01000010">
    <property type="protein sequence ID" value="SFK59984.1"/>
    <property type="molecule type" value="Genomic_DNA"/>
</dbReference>
<feature type="short sequence motif" description="HXTX 1" evidence="2">
    <location>
        <begin position="52"/>
        <end position="55"/>
    </location>
</feature>
<keyword evidence="5" id="KW-1185">Reference proteome</keyword>